<dbReference type="PATRIC" id="fig|1280952.3.peg.771"/>
<dbReference type="InterPro" id="IPR013100">
    <property type="entry name" value="LEH"/>
</dbReference>
<dbReference type="SUPFAM" id="SSF54427">
    <property type="entry name" value="NTF2-like"/>
    <property type="match status" value="1"/>
</dbReference>
<comment type="caution">
    <text evidence="2">The sequence shown here is derived from an EMBL/GenBank/DDBJ whole genome shotgun (WGS) entry which is preliminary data.</text>
</comment>
<name>A0A059FI60_9PROT</name>
<evidence type="ECO:0000313" key="3">
    <source>
        <dbReference type="Proteomes" id="UP000024816"/>
    </source>
</evidence>
<dbReference type="OrthoDB" id="9781757at2"/>
<reference evidence="2 3" key="1">
    <citation type="journal article" date="2014" name="Antonie Van Leeuwenhoek">
        <title>Hyphomonas beringensis sp. nov. and Hyphomonas chukchiensis sp. nov., isolated from surface seawater of the Bering Sea and Chukchi Sea.</title>
        <authorList>
            <person name="Li C."/>
            <person name="Lai Q."/>
            <person name="Li G."/>
            <person name="Dong C."/>
            <person name="Wang J."/>
            <person name="Liao Y."/>
            <person name="Shao Z."/>
        </authorList>
    </citation>
    <scope>NUCLEOTIDE SEQUENCE [LARGE SCALE GENOMIC DNA]</scope>
    <source>
        <strain evidence="2 3">VP2</strain>
    </source>
</reference>
<dbReference type="InterPro" id="IPR032710">
    <property type="entry name" value="NTF2-like_dom_sf"/>
</dbReference>
<dbReference type="Gene3D" id="3.10.450.50">
    <property type="match status" value="1"/>
</dbReference>
<dbReference type="Proteomes" id="UP000024816">
    <property type="component" value="Unassembled WGS sequence"/>
</dbReference>
<dbReference type="GO" id="GO:0016787">
    <property type="term" value="F:hydrolase activity"/>
    <property type="evidence" value="ECO:0007669"/>
    <property type="project" value="UniProtKB-KW"/>
</dbReference>
<dbReference type="eggNOG" id="COG4308">
    <property type="taxonomic scope" value="Bacteria"/>
</dbReference>
<dbReference type="Pfam" id="PF07858">
    <property type="entry name" value="LEH"/>
    <property type="match status" value="1"/>
</dbReference>
<gene>
    <name evidence="2" type="ORF">HJA_03871</name>
</gene>
<accession>A0A059FI60</accession>
<feature type="domain" description="Limonene-1,2-epoxide hydrolase" evidence="1">
    <location>
        <begin position="2"/>
        <end position="119"/>
    </location>
</feature>
<dbReference type="EMBL" id="ARYJ01000002">
    <property type="protein sequence ID" value="KCZ90335.1"/>
    <property type="molecule type" value="Genomic_DNA"/>
</dbReference>
<protein>
    <submittedName>
        <fullName evidence="2">Limonene-1,2-epoxide hydrolase</fullName>
    </submittedName>
</protein>
<keyword evidence="2" id="KW-0378">Hydrolase</keyword>
<dbReference type="RefSeq" id="WP_035578443.1">
    <property type="nucleotide sequence ID" value="NZ_ARYJ01000002.1"/>
</dbReference>
<evidence type="ECO:0000313" key="2">
    <source>
        <dbReference type="EMBL" id="KCZ90335.1"/>
    </source>
</evidence>
<evidence type="ECO:0000259" key="1">
    <source>
        <dbReference type="Pfam" id="PF07858"/>
    </source>
</evidence>
<organism evidence="2 3">
    <name type="scientific">Hyphomonas jannaschiana VP2</name>
    <dbReference type="NCBI Taxonomy" id="1280952"/>
    <lineage>
        <taxon>Bacteria</taxon>
        <taxon>Pseudomonadati</taxon>
        <taxon>Pseudomonadota</taxon>
        <taxon>Alphaproteobacteria</taxon>
        <taxon>Hyphomonadales</taxon>
        <taxon>Hyphomonadaceae</taxon>
        <taxon>Hyphomonas</taxon>
    </lineage>
</organism>
<dbReference type="STRING" id="1280952.HJA_03871"/>
<dbReference type="AlphaFoldDB" id="A0A059FI60"/>
<sequence length="125" mass="14142">MTENERTIRNFIAAWSRLDVGEIVSYFAADGVYHNMPFKPVRGHAALKDFISNFIRDWTGTEWDILTLVSAGDVVVAERLDRTKLGDRAVDLPCCGIFEMRDGKISLWRDYFDLATYTSGVSKAS</sequence>
<keyword evidence="3" id="KW-1185">Reference proteome</keyword>
<proteinExistence type="predicted"/>